<dbReference type="PANTHER" id="PTHR45570">
    <property type="entry name" value="CARBOXYLIC ESTER HYDROLASE"/>
    <property type="match status" value="1"/>
</dbReference>
<dbReference type="SUPFAM" id="SSF53474">
    <property type="entry name" value="alpha/beta-Hydrolases"/>
    <property type="match status" value="1"/>
</dbReference>
<dbReference type="Pfam" id="PF00135">
    <property type="entry name" value="COesterase"/>
    <property type="match status" value="1"/>
</dbReference>
<dbReference type="AlphaFoldDB" id="A0A8C2ADV1"/>
<evidence type="ECO:0000313" key="3">
    <source>
        <dbReference type="Proteomes" id="UP000694700"/>
    </source>
</evidence>
<evidence type="ECO:0000313" key="2">
    <source>
        <dbReference type="Ensembl" id="ENSCCRP00015103958.1"/>
    </source>
</evidence>
<evidence type="ECO:0000259" key="1">
    <source>
        <dbReference type="Pfam" id="PF00135"/>
    </source>
</evidence>
<dbReference type="InterPro" id="IPR029058">
    <property type="entry name" value="AB_hydrolase_fold"/>
</dbReference>
<reference evidence="2" key="1">
    <citation type="submission" date="2025-08" db="UniProtKB">
        <authorList>
            <consortium name="Ensembl"/>
        </authorList>
    </citation>
    <scope>IDENTIFICATION</scope>
</reference>
<name>A0A8C2ADV1_CYPCA</name>
<proteinExistence type="predicted"/>
<dbReference type="Proteomes" id="UP000694700">
    <property type="component" value="Unplaced"/>
</dbReference>
<dbReference type="Gene3D" id="3.40.50.1820">
    <property type="entry name" value="alpha/beta hydrolase"/>
    <property type="match status" value="1"/>
</dbReference>
<accession>A0A8C2ADV1</accession>
<protein>
    <recommendedName>
        <fullName evidence="1">Carboxylesterase type B domain-containing protein</fullName>
    </recommendedName>
</protein>
<dbReference type="PANTHER" id="PTHR45570:SF1">
    <property type="entry name" value="CARBOXYLIC ESTER HYDROLASE"/>
    <property type="match status" value="1"/>
</dbReference>
<organism evidence="2 3">
    <name type="scientific">Cyprinus carpio</name>
    <name type="common">Common carp</name>
    <dbReference type="NCBI Taxonomy" id="7962"/>
    <lineage>
        <taxon>Eukaryota</taxon>
        <taxon>Metazoa</taxon>
        <taxon>Chordata</taxon>
        <taxon>Craniata</taxon>
        <taxon>Vertebrata</taxon>
        <taxon>Euteleostomi</taxon>
        <taxon>Actinopterygii</taxon>
        <taxon>Neopterygii</taxon>
        <taxon>Teleostei</taxon>
        <taxon>Ostariophysi</taxon>
        <taxon>Cypriniformes</taxon>
        <taxon>Cyprinidae</taxon>
        <taxon>Cyprininae</taxon>
        <taxon>Cyprinus</taxon>
    </lineage>
</organism>
<feature type="domain" description="Carboxylesterase type B" evidence="1">
    <location>
        <begin position="27"/>
        <end position="82"/>
    </location>
</feature>
<dbReference type="Ensembl" id="ENSCCRT00015107303.1">
    <property type="protein sequence ID" value="ENSCCRP00015103958.1"/>
    <property type="gene ID" value="ENSCCRG00015041505.1"/>
</dbReference>
<sequence>MRELAALLRSVSSAALISGPQIAAAGPKLLTKDGLIQGLTLDKSYVFYGIPFADPPVVASRWKPPCPVTPWRGVYDATYPRQKLLGSIKI</sequence>
<dbReference type="InterPro" id="IPR002018">
    <property type="entry name" value="CarbesteraseB"/>
</dbReference>